<accession>F8JL09</accession>
<keyword evidence="4 6" id="KW-1133">Transmembrane helix</keyword>
<keyword evidence="5 6" id="KW-0472">Membrane</keyword>
<evidence type="ECO:0000256" key="3">
    <source>
        <dbReference type="ARBA" id="ARBA00022692"/>
    </source>
</evidence>
<reference evidence="9" key="1">
    <citation type="submission" date="2011-12" db="EMBL/GenBank/DDBJ databases">
        <title>Complete genome sequence of Streptomyces cattleya strain DSM 46488.</title>
        <authorList>
            <person name="Ou H.-Y."/>
            <person name="Li P."/>
            <person name="Zhao C."/>
            <person name="O'Hagan D."/>
            <person name="Deng Z."/>
        </authorList>
    </citation>
    <scope>NUCLEOTIDE SEQUENCE [LARGE SCALE GENOMIC DNA]</scope>
    <source>
        <strain evidence="9">ATCC 35852 / DSM 46488 / JCM 4925 / NBRC 14057 / NRRL 8057</strain>
        <plasmid evidence="9">Plasmid pSCATT</plasmid>
    </source>
</reference>
<dbReference type="GO" id="GO:0022857">
    <property type="term" value="F:transmembrane transporter activity"/>
    <property type="evidence" value="ECO:0007669"/>
    <property type="project" value="InterPro"/>
</dbReference>
<dbReference type="OrthoDB" id="9768783at2"/>
<dbReference type="PANTHER" id="PTHR23519">
    <property type="entry name" value="AUTOPHAGY-RELATED PROTEIN 22"/>
    <property type="match status" value="1"/>
</dbReference>
<accession>G8XGI3</accession>
<keyword evidence="8" id="KW-0614">Plasmid</keyword>
<dbReference type="InterPro" id="IPR024671">
    <property type="entry name" value="Atg22-like"/>
</dbReference>
<keyword evidence="2" id="KW-0813">Transport</keyword>
<feature type="transmembrane region" description="Helical" evidence="6">
    <location>
        <begin position="411"/>
        <end position="430"/>
    </location>
</feature>
<dbReference type="RefSeq" id="WP_014150760.1">
    <property type="nucleotide sequence ID" value="NC_016113.1"/>
</dbReference>
<gene>
    <name evidence="8" type="ordered locus">SCATT_p14390</name>
</gene>
<evidence type="ECO:0000256" key="4">
    <source>
        <dbReference type="ARBA" id="ARBA00022989"/>
    </source>
</evidence>
<sequence length="442" mass="45774">MASPETAAPDGRRRYAGRRARTGWYVYDWAHTAFTTSVTAVFLGPYLTGVARHAARPDGWLRPFGIAVRPESYYPYLVALAVVLQLAVLPAAAALAARVDRGVLLGTLSTAGALATAGMFAIGDSGWLLGGVLFVVATTALGASVTVADAYLPLLAPPGRRDRVSTQAVAAGYLGAGVLLAAGLAVYAARRRLGVSETMAVRVNLLAVGVWWLVFGLIAVRLLRGHGTPSGERGTRPARRTLAAARGLRARPAALWFLAAFLLYNNGVQSMTSLVGTYAVEQLRIPQDQLVVAVLLVQFAAVAGAVAAGRLAERHGGRPVLLGYVLLFVCVAVAGGLLPPGRFPPFLAVGFGVGLVLGGVYALSRSVFAALVPAAQAGEAFALFEMVNRCLGFAGPAAFGLVLQWTGSYRLAGTTILAFLLAGGAVLAAGGNAARDGRRNDG</sequence>
<dbReference type="Pfam" id="PF11700">
    <property type="entry name" value="ATG22"/>
    <property type="match status" value="1"/>
</dbReference>
<feature type="transmembrane region" description="Helical" evidence="6">
    <location>
        <begin position="128"/>
        <end position="156"/>
    </location>
</feature>
<dbReference type="Gene3D" id="1.20.1250.20">
    <property type="entry name" value="MFS general substrate transporter like domains"/>
    <property type="match status" value="1"/>
</dbReference>
<evidence type="ECO:0000259" key="7">
    <source>
        <dbReference type="PROSITE" id="PS50850"/>
    </source>
</evidence>
<dbReference type="PROSITE" id="PS50850">
    <property type="entry name" value="MFS"/>
    <property type="match status" value="1"/>
</dbReference>
<dbReference type="SUPFAM" id="SSF103473">
    <property type="entry name" value="MFS general substrate transporter"/>
    <property type="match status" value="1"/>
</dbReference>
<dbReference type="KEGG" id="scy:SCATT_p14390"/>
<dbReference type="KEGG" id="sct:SCAT_p0305"/>
<feature type="transmembrane region" description="Helical" evidence="6">
    <location>
        <begin position="290"/>
        <end position="309"/>
    </location>
</feature>
<evidence type="ECO:0000256" key="5">
    <source>
        <dbReference type="ARBA" id="ARBA00023136"/>
    </source>
</evidence>
<feature type="transmembrane region" description="Helical" evidence="6">
    <location>
        <begin position="201"/>
        <end position="223"/>
    </location>
</feature>
<evidence type="ECO:0000313" key="8">
    <source>
        <dbReference type="EMBL" id="AEW99632.1"/>
    </source>
</evidence>
<name>F8JL09_STREN</name>
<keyword evidence="9" id="KW-1185">Reference proteome</keyword>
<proteinExistence type="predicted"/>
<feature type="transmembrane region" description="Helical" evidence="6">
    <location>
        <begin position="346"/>
        <end position="374"/>
    </location>
</feature>
<keyword evidence="3 6" id="KW-0812">Transmembrane</keyword>
<dbReference type="EMBL" id="CP003229">
    <property type="protein sequence ID" value="AEW99632.1"/>
    <property type="molecule type" value="Genomic_DNA"/>
</dbReference>
<feature type="transmembrane region" description="Helical" evidence="6">
    <location>
        <begin position="386"/>
        <end position="405"/>
    </location>
</feature>
<dbReference type="InterPro" id="IPR036259">
    <property type="entry name" value="MFS_trans_sf"/>
</dbReference>
<feature type="transmembrane region" description="Helical" evidence="6">
    <location>
        <begin position="103"/>
        <end position="122"/>
    </location>
</feature>
<dbReference type="AlphaFoldDB" id="F8JL09"/>
<dbReference type="InterPro" id="IPR050495">
    <property type="entry name" value="ATG22/LtaA_families"/>
</dbReference>
<dbReference type="InterPro" id="IPR020846">
    <property type="entry name" value="MFS_dom"/>
</dbReference>
<dbReference type="GO" id="GO:0005886">
    <property type="term" value="C:plasma membrane"/>
    <property type="evidence" value="ECO:0007669"/>
    <property type="project" value="UniProtKB-SubCell"/>
</dbReference>
<feature type="transmembrane region" description="Helical" evidence="6">
    <location>
        <begin position="321"/>
        <end position="340"/>
    </location>
</feature>
<feature type="transmembrane region" description="Helical" evidence="6">
    <location>
        <begin position="168"/>
        <end position="189"/>
    </location>
</feature>
<evidence type="ECO:0000256" key="2">
    <source>
        <dbReference type="ARBA" id="ARBA00022448"/>
    </source>
</evidence>
<dbReference type="PANTHER" id="PTHR23519:SF1">
    <property type="entry name" value="AUTOPHAGY-RELATED PROTEIN 22"/>
    <property type="match status" value="1"/>
</dbReference>
<dbReference type="HOGENOM" id="CLU_017518_3_0_11"/>
<dbReference type="PATRIC" id="fig|1003195.11.peg.288"/>
<evidence type="ECO:0000256" key="6">
    <source>
        <dbReference type="SAM" id="Phobius"/>
    </source>
</evidence>
<evidence type="ECO:0000313" key="9">
    <source>
        <dbReference type="Proteomes" id="UP000007842"/>
    </source>
</evidence>
<evidence type="ECO:0000256" key="1">
    <source>
        <dbReference type="ARBA" id="ARBA00004651"/>
    </source>
</evidence>
<organism evidence="8 9">
    <name type="scientific">Streptantibioticus cattleyicolor (strain ATCC 35852 / DSM 46488 / JCM 4925 / NBRC 14057 / NRRL 8057)</name>
    <name type="common">Streptomyces cattleya</name>
    <dbReference type="NCBI Taxonomy" id="1003195"/>
    <lineage>
        <taxon>Bacteria</taxon>
        <taxon>Bacillati</taxon>
        <taxon>Actinomycetota</taxon>
        <taxon>Actinomycetes</taxon>
        <taxon>Kitasatosporales</taxon>
        <taxon>Streptomycetaceae</taxon>
        <taxon>Streptantibioticus</taxon>
    </lineage>
</organism>
<protein>
    <submittedName>
        <fullName evidence="8">Major facilitator superfamily permease</fullName>
    </submittedName>
</protein>
<geneLocation type="plasmid" evidence="8 9">
    <name>pSCATT</name>
</geneLocation>
<feature type="transmembrane region" description="Helical" evidence="6">
    <location>
        <begin position="243"/>
        <end position="264"/>
    </location>
</feature>
<dbReference type="Proteomes" id="UP000007842">
    <property type="component" value="Plasmid pSCATT"/>
</dbReference>
<feature type="transmembrane region" description="Helical" evidence="6">
    <location>
        <begin position="73"/>
        <end position="96"/>
    </location>
</feature>
<comment type="subcellular location">
    <subcellularLocation>
        <location evidence="1">Cell membrane</location>
        <topology evidence="1">Multi-pass membrane protein</topology>
    </subcellularLocation>
</comment>
<feature type="domain" description="Major facilitator superfamily (MFS) profile" evidence="7">
    <location>
        <begin position="253"/>
        <end position="442"/>
    </location>
</feature>